<proteinExistence type="predicted"/>
<dbReference type="Proteomes" id="UP001500943">
    <property type="component" value="Unassembled WGS sequence"/>
</dbReference>
<keyword evidence="1" id="KW-0472">Membrane</keyword>
<name>A0ABP4G620_9MICO</name>
<keyword evidence="1" id="KW-1133">Transmembrane helix</keyword>
<accession>A0ABP4G620</accession>
<reference evidence="3" key="1">
    <citation type="journal article" date="2019" name="Int. J. Syst. Evol. Microbiol.">
        <title>The Global Catalogue of Microorganisms (GCM) 10K type strain sequencing project: providing services to taxonomists for standard genome sequencing and annotation.</title>
        <authorList>
            <consortium name="The Broad Institute Genomics Platform"/>
            <consortium name="The Broad Institute Genome Sequencing Center for Infectious Disease"/>
            <person name="Wu L."/>
            <person name="Ma J."/>
        </authorList>
    </citation>
    <scope>NUCLEOTIDE SEQUENCE [LARGE SCALE GENOMIC DNA]</scope>
    <source>
        <strain evidence="3">JCM 12762</strain>
    </source>
</reference>
<keyword evidence="1" id="KW-0812">Transmembrane</keyword>
<keyword evidence="3" id="KW-1185">Reference proteome</keyword>
<evidence type="ECO:0000313" key="2">
    <source>
        <dbReference type="EMBL" id="GAA1214994.1"/>
    </source>
</evidence>
<organism evidence="2 3">
    <name type="scientific">Rhodoglobus aureus</name>
    <dbReference type="NCBI Taxonomy" id="191497"/>
    <lineage>
        <taxon>Bacteria</taxon>
        <taxon>Bacillati</taxon>
        <taxon>Actinomycetota</taxon>
        <taxon>Actinomycetes</taxon>
        <taxon>Micrococcales</taxon>
        <taxon>Microbacteriaceae</taxon>
        <taxon>Rhodoglobus</taxon>
    </lineage>
</organism>
<evidence type="ECO:0000313" key="3">
    <source>
        <dbReference type="Proteomes" id="UP001500943"/>
    </source>
</evidence>
<sequence length="158" mass="16871">MGNLDEYTSLSSMAKSEGGPDALIEKLLSEGYGDGFSKGAIVAGVVTAAAASAVFAGYLLADKFKSSNAKRIEKSDELKAAAADAIAKAEARGWYTVREMCEMTGGLVLAIGDRFRALTRDGDVIMIEVDERNDNPFFVSGSELQRISDFKLDDISDL</sequence>
<feature type="transmembrane region" description="Helical" evidence="1">
    <location>
        <begin position="40"/>
        <end position="61"/>
    </location>
</feature>
<protein>
    <submittedName>
        <fullName evidence="2">Uncharacterized protein</fullName>
    </submittedName>
</protein>
<dbReference type="EMBL" id="BAAAKW010000025">
    <property type="protein sequence ID" value="GAA1214994.1"/>
    <property type="molecule type" value="Genomic_DNA"/>
</dbReference>
<evidence type="ECO:0000256" key="1">
    <source>
        <dbReference type="SAM" id="Phobius"/>
    </source>
</evidence>
<gene>
    <name evidence="2" type="ORF">GCM10009655_12780</name>
</gene>
<comment type="caution">
    <text evidence="2">The sequence shown here is derived from an EMBL/GenBank/DDBJ whole genome shotgun (WGS) entry which is preliminary data.</text>
</comment>